<dbReference type="PANTHER" id="PTHR38447:SF1">
    <property type="entry name" value="RNA POLYMERASE-BINDING TRANSCRIPTION FACTOR CARD"/>
    <property type="match status" value="1"/>
</dbReference>
<keyword evidence="3" id="KW-1185">Reference proteome</keyword>
<evidence type="ECO:0000259" key="1">
    <source>
        <dbReference type="SMART" id="SM01058"/>
    </source>
</evidence>
<dbReference type="Proteomes" id="UP001243623">
    <property type="component" value="Chromosome"/>
</dbReference>
<feature type="domain" description="CarD-like/TRCF RNAP-interacting" evidence="1">
    <location>
        <begin position="1"/>
        <end position="111"/>
    </location>
</feature>
<dbReference type="GO" id="GO:0009303">
    <property type="term" value="P:rRNA transcription"/>
    <property type="evidence" value="ECO:0007669"/>
    <property type="project" value="TreeGrafter"/>
</dbReference>
<gene>
    <name evidence="2" type="ORF">P3F81_09500</name>
</gene>
<dbReference type="InterPro" id="IPR048792">
    <property type="entry name" value="CarD_C"/>
</dbReference>
<dbReference type="Gene3D" id="1.20.58.1290">
    <property type="entry name" value="CarD-like, C-terminal domain"/>
    <property type="match status" value="1"/>
</dbReference>
<dbReference type="InterPro" id="IPR052531">
    <property type="entry name" value="CarD-like_regulator"/>
</dbReference>
<dbReference type="AlphaFoldDB" id="A0A9Y2AIN3"/>
<sequence length="164" mass="18376">MLNVGDKVVYPMHGAGVIEGIEECEVMGKSKNYYILMMPFGGMKVMIPMDNVENIGLREVITASDVEKVVEVFKNEPEQTTGSWNRRFNANLLKIKSGSIYDVAEVVRNLILQDRSKKISTGERRLLDTAKQILVSELVFACDKDASTVEAWVYDLLDKNTPGD</sequence>
<organism evidence="2 3">
    <name type="scientific">Selenobaculum gibii</name>
    <dbReference type="NCBI Taxonomy" id="3054208"/>
    <lineage>
        <taxon>Bacteria</taxon>
        <taxon>Bacillati</taxon>
        <taxon>Bacillota</taxon>
        <taxon>Negativicutes</taxon>
        <taxon>Selenomonadales</taxon>
        <taxon>Selenomonadaceae</taxon>
        <taxon>Selenobaculum</taxon>
    </lineage>
</organism>
<evidence type="ECO:0000313" key="2">
    <source>
        <dbReference type="EMBL" id="WIW70125.1"/>
    </source>
</evidence>
<dbReference type="SUPFAM" id="SSF141259">
    <property type="entry name" value="CarD-like"/>
    <property type="match status" value="1"/>
</dbReference>
<protein>
    <submittedName>
        <fullName evidence="2">CarD family transcriptional regulator</fullName>
    </submittedName>
</protein>
<dbReference type="Gene3D" id="2.40.10.170">
    <property type="match status" value="1"/>
</dbReference>
<dbReference type="KEGG" id="sgbi:P3F81_09500"/>
<dbReference type="InterPro" id="IPR042215">
    <property type="entry name" value="CarD-like_C"/>
</dbReference>
<dbReference type="RefSeq" id="WP_147670267.1">
    <property type="nucleotide sequence ID" value="NZ_CP120678.1"/>
</dbReference>
<dbReference type="SMART" id="SM01058">
    <property type="entry name" value="CarD_TRCF"/>
    <property type="match status" value="1"/>
</dbReference>
<dbReference type="InterPro" id="IPR003711">
    <property type="entry name" value="CarD-like/TRCF_RID"/>
</dbReference>
<reference evidence="2" key="1">
    <citation type="submission" date="2023-03" db="EMBL/GenBank/DDBJ databases">
        <title>Selenobaculum gbiensis gen. nov. sp. nov., a new bacterium isolated from the gut microbiota of IBD patient.</title>
        <authorList>
            <person name="Yeo S."/>
            <person name="Park H."/>
            <person name="Huh C.S."/>
        </authorList>
    </citation>
    <scope>NUCLEOTIDE SEQUENCE</scope>
    <source>
        <strain evidence="2">ICN-92133</strain>
    </source>
</reference>
<proteinExistence type="predicted"/>
<dbReference type="EMBL" id="CP120678">
    <property type="protein sequence ID" value="WIW70125.1"/>
    <property type="molecule type" value="Genomic_DNA"/>
</dbReference>
<accession>A0A9Y2AIN3</accession>
<evidence type="ECO:0000313" key="3">
    <source>
        <dbReference type="Proteomes" id="UP001243623"/>
    </source>
</evidence>
<dbReference type="Pfam" id="PF02559">
    <property type="entry name" value="CarD_TRCF_RID"/>
    <property type="match status" value="1"/>
</dbReference>
<name>A0A9Y2AIN3_9FIRM</name>
<dbReference type="Pfam" id="PF21095">
    <property type="entry name" value="CarD_C"/>
    <property type="match status" value="1"/>
</dbReference>
<dbReference type="PANTHER" id="PTHR38447">
    <property type="entry name" value="TRANSCRIPTION FACTOR YDEB-RELATED"/>
    <property type="match status" value="1"/>
</dbReference>
<dbReference type="InterPro" id="IPR036101">
    <property type="entry name" value="CarD-like/TRCF_RID_sf"/>
</dbReference>